<reference evidence="2 3" key="2">
    <citation type="submission" date="2014-05" db="EMBL/GenBank/DDBJ databases">
        <title>Genome sequence of the 3-chlorobenzoate degrading bacterium Pseudomonas knackmussii B13 shows multiple evidence for horizontal gene transfer.</title>
        <authorList>
            <person name="Miyazaki R."/>
            <person name="Bertelli C."/>
            <person name="Falquet L."/>
            <person name="Robinson-Rechavi M."/>
            <person name="Gharib W."/>
            <person name="Roy S."/>
            <person name="Van der Meer J.R."/>
        </authorList>
    </citation>
    <scope>NUCLEOTIDE SEQUENCE [LARGE SCALE GENOMIC DNA]</scope>
    <source>
        <strain evidence="2 3">B13</strain>
    </source>
</reference>
<evidence type="ECO:0000259" key="1">
    <source>
        <dbReference type="Pfam" id="PF20661"/>
    </source>
</evidence>
<dbReference type="AlphaFoldDB" id="A0A024HHB5"/>
<dbReference type="KEGG" id="pkc:PKB_3073"/>
<keyword evidence="3" id="KW-1185">Reference proteome</keyword>
<dbReference type="Proteomes" id="UP000025241">
    <property type="component" value="Chromosome I"/>
</dbReference>
<dbReference type="EMBL" id="HG322950">
    <property type="protein sequence ID" value="CDF84420.1"/>
    <property type="molecule type" value="Genomic_DNA"/>
</dbReference>
<dbReference type="Pfam" id="PF20661">
    <property type="entry name" value="SutA-RBD"/>
    <property type="match status" value="1"/>
</dbReference>
<sequence length="56" mass="6374">MSEFETNKARSELDKKISAFLSKGGEIQEIPSGRYGRKEPYKRAEFTLAKPKKPEA</sequence>
<evidence type="ECO:0000313" key="2">
    <source>
        <dbReference type="EMBL" id="CDF84420.1"/>
    </source>
</evidence>
<name>A0A024HHB5_PSEKB</name>
<organism evidence="2 3">
    <name type="scientific">Pseudomonas knackmussii (strain DSM 6978 / CCUG 54928 / LMG 23759 / B13)</name>
    <dbReference type="NCBI Taxonomy" id="1301098"/>
    <lineage>
        <taxon>Bacteria</taxon>
        <taxon>Pseudomonadati</taxon>
        <taxon>Pseudomonadota</taxon>
        <taxon>Gammaproteobacteria</taxon>
        <taxon>Pseudomonadales</taxon>
        <taxon>Pseudomonadaceae</taxon>
        <taxon>Pseudomonas</taxon>
    </lineage>
</organism>
<dbReference type="RefSeq" id="WP_167333371.1">
    <property type="nucleotide sequence ID" value="NZ_HG322950.1"/>
</dbReference>
<evidence type="ECO:0000313" key="3">
    <source>
        <dbReference type="Proteomes" id="UP000025241"/>
    </source>
</evidence>
<accession>A0A024HHB5</accession>
<protein>
    <recommendedName>
        <fullName evidence="1">Transcriptional regulator SutA RNAP-binding domain-containing protein</fullName>
    </recommendedName>
</protein>
<reference evidence="2 3" key="1">
    <citation type="submission" date="2013-03" db="EMBL/GenBank/DDBJ databases">
        <authorList>
            <person name="Linke B."/>
        </authorList>
    </citation>
    <scope>NUCLEOTIDE SEQUENCE [LARGE SCALE GENOMIC DNA]</scope>
    <source>
        <strain evidence="2 3">B13</strain>
    </source>
</reference>
<gene>
    <name evidence="2" type="ORF">PKB_3073</name>
</gene>
<feature type="domain" description="Transcriptional regulator SutA RNAP-binding" evidence="1">
    <location>
        <begin position="9"/>
        <end position="37"/>
    </location>
</feature>
<dbReference type="HOGENOM" id="CLU_3010893_0_0_6"/>
<dbReference type="InterPro" id="IPR049191">
    <property type="entry name" value="SutA_RBD"/>
</dbReference>
<proteinExistence type="predicted"/>